<keyword evidence="1" id="KW-0472">Membrane</keyword>
<dbReference type="Gramene" id="CMD044CT">
    <property type="protein sequence ID" value="CMD044CT"/>
    <property type="gene ID" value="CMD044C"/>
</dbReference>
<dbReference type="OrthoDB" id="10600940at2759"/>
<feature type="transmembrane region" description="Helical" evidence="1">
    <location>
        <begin position="329"/>
        <end position="349"/>
    </location>
</feature>
<feature type="transmembrane region" description="Helical" evidence="1">
    <location>
        <begin position="514"/>
        <end position="532"/>
    </location>
</feature>
<keyword evidence="1" id="KW-0812">Transmembrane</keyword>
<dbReference type="RefSeq" id="XP_005535417.1">
    <property type="nucleotide sequence ID" value="XM_005535360.1"/>
</dbReference>
<proteinExistence type="predicted"/>
<reference evidence="2 3" key="1">
    <citation type="journal article" date="2004" name="Nature">
        <title>Genome sequence of the ultrasmall unicellular red alga Cyanidioschyzon merolae 10D.</title>
        <authorList>
            <person name="Matsuzaki M."/>
            <person name="Misumi O."/>
            <person name="Shin-i T."/>
            <person name="Maruyama S."/>
            <person name="Takahara M."/>
            <person name="Miyagishima S."/>
            <person name="Mori T."/>
            <person name="Nishida K."/>
            <person name="Yagisawa F."/>
            <person name="Nishida K."/>
            <person name="Yoshida Y."/>
            <person name="Nishimura Y."/>
            <person name="Nakao S."/>
            <person name="Kobayashi T."/>
            <person name="Momoyama Y."/>
            <person name="Higashiyama T."/>
            <person name="Minoda A."/>
            <person name="Sano M."/>
            <person name="Nomoto H."/>
            <person name="Oishi K."/>
            <person name="Hayashi H."/>
            <person name="Ohta F."/>
            <person name="Nishizaka S."/>
            <person name="Haga S."/>
            <person name="Miura S."/>
            <person name="Morishita T."/>
            <person name="Kabeya Y."/>
            <person name="Terasawa K."/>
            <person name="Suzuki Y."/>
            <person name="Ishii Y."/>
            <person name="Asakawa S."/>
            <person name="Takano H."/>
            <person name="Ohta N."/>
            <person name="Kuroiwa H."/>
            <person name="Tanaka K."/>
            <person name="Shimizu N."/>
            <person name="Sugano S."/>
            <person name="Sato N."/>
            <person name="Nozaki H."/>
            <person name="Ogasawara N."/>
            <person name="Kohara Y."/>
            <person name="Kuroiwa T."/>
        </authorList>
    </citation>
    <scope>NUCLEOTIDE SEQUENCE [LARGE SCALE GENOMIC DNA]</scope>
    <source>
        <strain evidence="2 3">10D</strain>
    </source>
</reference>
<feature type="transmembrane region" description="Helical" evidence="1">
    <location>
        <begin position="279"/>
        <end position="299"/>
    </location>
</feature>
<feature type="transmembrane region" description="Helical" evidence="1">
    <location>
        <begin position="395"/>
        <end position="416"/>
    </location>
</feature>
<name>M1UNY0_CYAM1</name>
<evidence type="ECO:0000313" key="3">
    <source>
        <dbReference type="Proteomes" id="UP000007014"/>
    </source>
</evidence>
<keyword evidence="3" id="KW-1185">Reference proteome</keyword>
<dbReference type="AlphaFoldDB" id="M1UNY0"/>
<evidence type="ECO:0000313" key="2">
    <source>
        <dbReference type="EMBL" id="BAM79131.1"/>
    </source>
</evidence>
<dbReference type="GeneID" id="16992598"/>
<sequence>MLRHHPCKPLSTDVTGTHRVQAAADTPSRGRTRATHWYVLLVALWCFRVVLSLGTGNPYDGHKLRDGAEWVASSLLGVKGWVPVQFRRLGTENSLGAFSDVQAPAIETGSLRVEGALQLLNLEQGAQFGAQQGSEVVGDTLFERSAEKLAAWMLFCWPWLLATCLLRPLYAAAGAALSPRLLHQLPSVAFMQPLIALFEWALWSCLDSIPNASSLRWLYIGTIWSWPSAVLLLQPSKEAFEVLAVLSICMWHNVSRITGKASQSAGNSFRKSAQLLERLCLFFAIYAACVSPSSMLYTLPLFAVAFSDHQQTATSARVYRRRPATQRSGFVLGFFIVLRTLAALADVLANRIDWQMLADIASHWTAVLSVQTFRMGMLGLWRFQYRYRLDFVWNTLPWMLGPHALSVVYGCFEIAFGERRNRCMLYRSSEQKRPRSSLRRFSRPSPKGGTDWRRPTNIVITMAEPWLWVALVGLACYSVQLERDWPRLVAPCLGLVMFSLLNAQHAGAGALRSFFCMIVVVHHVLVLLFMIFCREAGLALLPMYLFKTGLQPEHVIYVHTDMPPRMLFTGPLASVQVHHLRAPSPAFLHYYTELELASSIAVRAYENATTSLTTDAKMRTSQASGDIVIAVPRGYPVPTNWSQLYRKSELFPHWSAHLSIQGRRDEALRPWIRSRLALDVYWRSTP</sequence>
<protein>
    <submittedName>
        <fullName evidence="2">Uncharacterized protein</fullName>
    </submittedName>
</protein>
<gene>
    <name evidence="2" type="ORF">CYME_CMD044C</name>
</gene>
<evidence type="ECO:0000256" key="1">
    <source>
        <dbReference type="SAM" id="Phobius"/>
    </source>
</evidence>
<dbReference type="Proteomes" id="UP000007014">
    <property type="component" value="Chromosome 4"/>
</dbReference>
<dbReference type="HOGENOM" id="CLU_401367_0_0_1"/>
<accession>M1UNY0</accession>
<dbReference type="KEGG" id="cme:CYME_CMD044C"/>
<dbReference type="EMBL" id="AP006486">
    <property type="protein sequence ID" value="BAM79131.1"/>
    <property type="molecule type" value="Genomic_DNA"/>
</dbReference>
<organism evidence="2 3">
    <name type="scientific">Cyanidioschyzon merolae (strain NIES-3377 / 10D)</name>
    <name type="common">Unicellular red alga</name>
    <dbReference type="NCBI Taxonomy" id="280699"/>
    <lineage>
        <taxon>Eukaryota</taxon>
        <taxon>Rhodophyta</taxon>
        <taxon>Bangiophyceae</taxon>
        <taxon>Cyanidiales</taxon>
        <taxon>Cyanidiaceae</taxon>
        <taxon>Cyanidioschyzon</taxon>
    </lineage>
</organism>
<keyword evidence="1" id="KW-1133">Transmembrane helix</keyword>
<reference evidence="2 3" key="2">
    <citation type="journal article" date="2007" name="BMC Biol.">
        <title>A 100%-complete sequence reveals unusually simple genomic features in the hot-spring red alga Cyanidioschyzon merolae.</title>
        <authorList>
            <person name="Nozaki H."/>
            <person name="Takano H."/>
            <person name="Misumi O."/>
            <person name="Terasawa K."/>
            <person name="Matsuzaki M."/>
            <person name="Maruyama S."/>
            <person name="Nishida K."/>
            <person name="Yagisawa F."/>
            <person name="Yoshida Y."/>
            <person name="Fujiwara T."/>
            <person name="Takio S."/>
            <person name="Tamura K."/>
            <person name="Chung S.J."/>
            <person name="Nakamura S."/>
            <person name="Kuroiwa H."/>
            <person name="Tanaka K."/>
            <person name="Sato N."/>
            <person name="Kuroiwa T."/>
        </authorList>
    </citation>
    <scope>NUCLEOTIDE SEQUENCE [LARGE SCALE GENOMIC DNA]</scope>
    <source>
        <strain evidence="2 3">10D</strain>
    </source>
</reference>